<dbReference type="InterPro" id="IPR002013">
    <property type="entry name" value="SAC_dom"/>
</dbReference>
<dbReference type="Pfam" id="PF24790">
    <property type="entry name" value="SAC9_GBDL_1st"/>
    <property type="match status" value="1"/>
</dbReference>
<proteinExistence type="predicted"/>
<dbReference type="InterPro" id="IPR057553">
    <property type="entry name" value="SAC9_GBDL_2nd"/>
</dbReference>
<name>A0A833QYL8_9POAL</name>
<feature type="compositionally biased region" description="Polar residues" evidence="1">
    <location>
        <begin position="889"/>
        <end position="902"/>
    </location>
</feature>
<dbReference type="InterPro" id="IPR057554">
    <property type="entry name" value="SAC9_C"/>
</dbReference>
<dbReference type="Gene3D" id="2.20.70.10">
    <property type="match status" value="1"/>
</dbReference>
<dbReference type="InterPro" id="IPR001202">
    <property type="entry name" value="WW_dom"/>
</dbReference>
<evidence type="ECO:0000256" key="1">
    <source>
        <dbReference type="SAM" id="MobiDB-lite"/>
    </source>
</evidence>
<sequence>MAYRHSSSNLREFDSDASPRQTSVVVVVLETGEVYIISSLSTKHDTQVVYIDPTTGSLCHFGKLGRDVFNSREEAFDYITNGSRQCKSTTTGRAIIGYSVLGSTGLLLVATKVNPTVPDLPGGGCVYTVVESQWIKVQFQNPQPQGKSEVKNSLELAELDIDGKYYFCETRDLTRPFPSEFTLRDPDLEFVWNAWFSKPFKDIGLEEHCVVLLQGFAESRSFEGTNSNAGTVALIARRSKLHPGTRYLARGLNACSGTGNEVECEQIVWTPKRPGQPVPFSTYVWRRGTIPISWGAEVKLATEAEIYVSEDPYRGSAQYYTRLRNRYAVKDPELSTSKQKKAPIVPIVCVNLLRSGEGKSEKILVEHFNDSVKYIRATKRISSSTFIQMINYDWHHLVKIDGQQSTIGGLWKLLKAPTMAIGFNEGVYFPSQDQLKRSNKGLIISNDSIQGLFCMNLLQNGVIRFNCADSLDRTNAASFFGAVQVFVEQCSRLGISLDKDAFLGYEYSGSDNGAALPPGWEERLDSVTGKSFYVDHVNKKTTWVRPSQDQPDKPWKRFDMSFDQFKASTMLVPVNYLADMFLLAGDMHATIYTGSKAMHSEILSIFNEDGGSGGGRFSKFSAAQANVKITLQRRYTNVLVDSSRQKQLEMFLGLRLFKHLPSIPIYPLKVLSRPTGCVLKPVPSVIPIQDGGSSLLSYKKKEIVWVCPEDADVVEMFIFLAEPCHISQLLLTISHGGEDLSCPASVDVRIGPHLDGLKLVLENATIPKCVNGTNLLIPLTGELEPEDLAVTGKSTRLNATERTHLPLLYDFEEVEGELSFMSRIVALTFYPSDAGLPITLGEVEVLGVSLPWMGVFCNSKINAEFLKLLQENTKISKKRSRKMIPDNGGHSQNQTATGSSLGKPSASAFDFLTGDLDMPDSSTKGSTFFSTRGGIDFLDSPNDEVNPFAASSTVATAKSNAGFEDDFNPFAASKSNAVFDDDFNPFAASSKASSNEPRKNDDFNPFASSSATSRDEPRRNDKISLNSVDSEVASDDVSEVEEAFDNTKNYLDLYRIFSEGNRGRGLSFEQSMKLEIQRLKSNLSSAERDRALLSISVDPATIDPNRILDYSSLISVCNYADTLALLGHTYLEDRENASLGLQVGPSGPVDFWNVRECDDACFSDECEVKAHKRDNNSSDGTSFDCSQCQRNTCRGCCAGKAAFLLLSDSYKDMKLYTGSSSGSSHGGNQSQMEGCGYFALTDGVVCKRCCKEVLLRALYVDYVRVLGSVRRKRRADSVAAKALNQVYGGEISAWGQLESVELEKRQLKKLLNGAESLAEFPHAGLLYEVETAEASAPLLSLISPLGFGERRSYWRAPDSVSSVEFALVLGRLSDVSGVAIVVSSCGYSASNCPIVEIWASNKISREERSFIGKWDVKSLVQSSAPELFGPEEAGNNTSAPRNIKFPFPNPIRCRIIWIKLSLSQLNSSTSDLQRDFDLLSFENSFAEAKPSRGLEIDRKNTFIHAKRIIVFGKSLRPEIGQDASVPELMRMKSFLNNSPQLRRYRISVAEERKRDNDLVLEQLLSPGGPSIAGFCFDYFNVVRPRVAHSPAVNGEICESYLTRLEDRAISPSILYIQVFALQEPRNLVTVGEFRLPETKVGTTLYFDFSQLIQARVMIFRLFGDVTAFVDDISELDGSGFRNLPLATGLSLANKIKPYYYADPYEVGKMASLTAV</sequence>
<dbReference type="Pfam" id="PF02383">
    <property type="entry name" value="Syja_N"/>
    <property type="match status" value="1"/>
</dbReference>
<dbReference type="PROSITE" id="PS01159">
    <property type="entry name" value="WW_DOMAIN_1"/>
    <property type="match status" value="1"/>
</dbReference>
<dbReference type="Pfam" id="PF24789">
    <property type="entry name" value="SAC9_GBDL_2nd"/>
    <property type="match status" value="1"/>
</dbReference>
<dbReference type="GO" id="GO:0016791">
    <property type="term" value="F:phosphatase activity"/>
    <property type="evidence" value="ECO:0007669"/>
    <property type="project" value="InterPro"/>
</dbReference>
<feature type="compositionally biased region" description="Basic and acidic residues" evidence="1">
    <location>
        <begin position="1013"/>
        <end position="1022"/>
    </location>
</feature>
<protein>
    <submittedName>
        <fullName evidence="4">Putative phosphoinositide phosphatase SAC9 isoform X1</fullName>
    </submittedName>
</protein>
<evidence type="ECO:0000259" key="3">
    <source>
        <dbReference type="PROSITE" id="PS50275"/>
    </source>
</evidence>
<comment type="caution">
    <text evidence="4">The sequence shown here is derived from an EMBL/GenBank/DDBJ whole genome shotgun (WGS) entry which is preliminary data.</text>
</comment>
<dbReference type="PROSITE" id="PS50020">
    <property type="entry name" value="WW_DOMAIN_2"/>
    <property type="match status" value="1"/>
</dbReference>
<dbReference type="Pfam" id="PF24765">
    <property type="entry name" value="SAC9_C"/>
    <property type="match status" value="1"/>
</dbReference>
<dbReference type="CDD" id="cd00201">
    <property type="entry name" value="WW"/>
    <property type="match status" value="1"/>
</dbReference>
<keyword evidence="5" id="KW-1185">Reference proteome</keyword>
<feature type="domain" description="SAC" evidence="3">
    <location>
        <begin position="156"/>
        <end position="528"/>
    </location>
</feature>
<dbReference type="Pfam" id="PF00397">
    <property type="entry name" value="WW"/>
    <property type="match status" value="1"/>
</dbReference>
<dbReference type="OrthoDB" id="405996at2759"/>
<evidence type="ECO:0000313" key="5">
    <source>
        <dbReference type="Proteomes" id="UP000623129"/>
    </source>
</evidence>
<gene>
    <name evidence="4" type="ORF">FCM35_KLT05940</name>
</gene>
<dbReference type="PANTHER" id="PTHR46817">
    <property type="entry name" value="PHOSPHOINOSITIDE PHOSPHATASE SAC9-RELATED"/>
    <property type="match status" value="1"/>
</dbReference>
<feature type="region of interest" description="Disordered" evidence="1">
    <location>
        <begin position="989"/>
        <end position="1031"/>
    </location>
</feature>
<dbReference type="InterPro" id="IPR036020">
    <property type="entry name" value="WW_dom_sf"/>
</dbReference>
<organism evidence="4 5">
    <name type="scientific">Carex littledalei</name>
    <dbReference type="NCBI Taxonomy" id="544730"/>
    <lineage>
        <taxon>Eukaryota</taxon>
        <taxon>Viridiplantae</taxon>
        <taxon>Streptophyta</taxon>
        <taxon>Embryophyta</taxon>
        <taxon>Tracheophyta</taxon>
        <taxon>Spermatophyta</taxon>
        <taxon>Magnoliopsida</taxon>
        <taxon>Liliopsida</taxon>
        <taxon>Poales</taxon>
        <taxon>Cyperaceae</taxon>
        <taxon>Cyperoideae</taxon>
        <taxon>Cariceae</taxon>
        <taxon>Carex</taxon>
        <taxon>Carex subgen. Euthyceras</taxon>
    </lineage>
</organism>
<dbReference type="PANTHER" id="PTHR46817:SF1">
    <property type="entry name" value="SAC DOMAIN-CONTAINING PROTEIN"/>
    <property type="match status" value="1"/>
</dbReference>
<evidence type="ECO:0000313" key="4">
    <source>
        <dbReference type="EMBL" id="KAF3328862.1"/>
    </source>
</evidence>
<dbReference type="SMART" id="SM00456">
    <property type="entry name" value="WW"/>
    <property type="match status" value="1"/>
</dbReference>
<dbReference type="EMBL" id="SWLB01000015">
    <property type="protein sequence ID" value="KAF3328862.1"/>
    <property type="molecule type" value="Genomic_DNA"/>
</dbReference>
<evidence type="ECO:0000259" key="2">
    <source>
        <dbReference type="PROSITE" id="PS50020"/>
    </source>
</evidence>
<dbReference type="PROSITE" id="PS50275">
    <property type="entry name" value="SAC"/>
    <property type="match status" value="1"/>
</dbReference>
<dbReference type="SUPFAM" id="SSF51045">
    <property type="entry name" value="WW domain"/>
    <property type="match status" value="1"/>
</dbReference>
<feature type="domain" description="WW" evidence="2">
    <location>
        <begin position="514"/>
        <end position="548"/>
    </location>
</feature>
<accession>A0A833QYL8</accession>
<dbReference type="Proteomes" id="UP000623129">
    <property type="component" value="Unassembled WGS sequence"/>
</dbReference>
<reference evidence="4" key="1">
    <citation type="submission" date="2020-01" db="EMBL/GenBank/DDBJ databases">
        <title>Genome sequence of Kobresia littledalei, the first chromosome-level genome in the family Cyperaceae.</title>
        <authorList>
            <person name="Qu G."/>
        </authorList>
    </citation>
    <scope>NUCLEOTIDE SEQUENCE</scope>
    <source>
        <strain evidence="4">C.B.Clarke</strain>
        <tissue evidence="4">Leaf</tissue>
    </source>
</reference>
<feature type="region of interest" description="Disordered" evidence="1">
    <location>
        <begin position="877"/>
        <end position="903"/>
    </location>
</feature>
<dbReference type="InterPro" id="IPR057555">
    <property type="entry name" value="SAC9_GBDL_1st"/>
</dbReference>